<dbReference type="InterPro" id="IPR039421">
    <property type="entry name" value="Type_1_exporter"/>
</dbReference>
<dbReference type="RefSeq" id="WP_163110979.1">
    <property type="nucleotide sequence ID" value="NZ_JAAAWP010000003.1"/>
</dbReference>
<keyword evidence="6" id="KW-1185">Reference proteome</keyword>
<dbReference type="InterPro" id="IPR003593">
    <property type="entry name" value="AAA+_ATPase"/>
</dbReference>
<dbReference type="SMART" id="SM00382">
    <property type="entry name" value="AAA"/>
    <property type="match status" value="1"/>
</dbReference>
<dbReference type="GO" id="GO:0042626">
    <property type="term" value="F:ATPase-coupled transmembrane transporter activity"/>
    <property type="evidence" value="ECO:0007669"/>
    <property type="project" value="TreeGrafter"/>
</dbReference>
<evidence type="ECO:0000256" key="2">
    <source>
        <dbReference type="ARBA" id="ARBA00022840"/>
    </source>
</evidence>
<dbReference type="PANTHER" id="PTHR24221:SF503">
    <property type="entry name" value="MITOCHONDRIAL POTASSIUM CHANNEL ATP-BINDING SUBUNIT"/>
    <property type="match status" value="1"/>
</dbReference>
<feature type="transmembrane region" description="Helical" evidence="3">
    <location>
        <begin position="45"/>
        <end position="69"/>
    </location>
</feature>
<keyword evidence="3" id="KW-0472">Membrane</keyword>
<gene>
    <name evidence="5" type="ORF">GTW09_06460</name>
</gene>
<protein>
    <submittedName>
        <fullName evidence="5">ATP-binding cassette domain-containing protein</fullName>
    </submittedName>
</protein>
<feature type="domain" description="ABC transporter" evidence="4">
    <location>
        <begin position="301"/>
        <end position="519"/>
    </location>
</feature>
<feature type="transmembrane region" description="Helical" evidence="3">
    <location>
        <begin position="115"/>
        <end position="138"/>
    </location>
</feature>
<dbReference type="PROSITE" id="PS00211">
    <property type="entry name" value="ABC_TRANSPORTER_1"/>
    <property type="match status" value="1"/>
</dbReference>
<organism evidence="5 6">
    <name type="scientific">Alteromonas hispanica</name>
    <dbReference type="NCBI Taxonomy" id="315421"/>
    <lineage>
        <taxon>Bacteria</taxon>
        <taxon>Pseudomonadati</taxon>
        <taxon>Pseudomonadota</taxon>
        <taxon>Gammaproteobacteria</taxon>
        <taxon>Alteromonadales</taxon>
        <taxon>Alteromonadaceae</taxon>
        <taxon>Alteromonas/Salinimonas group</taxon>
        <taxon>Alteromonas</taxon>
    </lineage>
</organism>
<dbReference type="Pfam" id="PF00005">
    <property type="entry name" value="ABC_tran"/>
    <property type="match status" value="1"/>
</dbReference>
<evidence type="ECO:0000313" key="5">
    <source>
        <dbReference type="EMBL" id="NDW21155.1"/>
    </source>
</evidence>
<accession>A0A6L9MTB1</accession>
<dbReference type="InterPro" id="IPR027417">
    <property type="entry name" value="P-loop_NTPase"/>
</dbReference>
<dbReference type="SUPFAM" id="SSF52540">
    <property type="entry name" value="P-loop containing nucleoside triphosphate hydrolases"/>
    <property type="match status" value="1"/>
</dbReference>
<keyword evidence="1" id="KW-0547">Nucleotide-binding</keyword>
<dbReference type="GO" id="GO:0016887">
    <property type="term" value="F:ATP hydrolysis activity"/>
    <property type="evidence" value="ECO:0007669"/>
    <property type="project" value="InterPro"/>
</dbReference>
<dbReference type="InterPro" id="IPR003439">
    <property type="entry name" value="ABC_transporter-like_ATP-bd"/>
</dbReference>
<feature type="transmembrane region" description="Helical" evidence="3">
    <location>
        <begin position="222"/>
        <end position="243"/>
    </location>
</feature>
<evidence type="ECO:0000313" key="6">
    <source>
        <dbReference type="Proteomes" id="UP000478837"/>
    </source>
</evidence>
<comment type="caution">
    <text evidence="5">The sequence shown here is derived from an EMBL/GenBank/DDBJ whole genome shotgun (WGS) entry which is preliminary data.</text>
</comment>
<dbReference type="AlphaFoldDB" id="A0A6L9MTB1"/>
<feature type="transmembrane region" description="Helical" evidence="3">
    <location>
        <begin position="12"/>
        <end position="39"/>
    </location>
</feature>
<evidence type="ECO:0000256" key="1">
    <source>
        <dbReference type="ARBA" id="ARBA00022741"/>
    </source>
</evidence>
<name>A0A6L9MTB1_9ALTE</name>
<dbReference type="Gene3D" id="3.40.50.300">
    <property type="entry name" value="P-loop containing nucleotide triphosphate hydrolases"/>
    <property type="match status" value="1"/>
</dbReference>
<sequence length="519" mass="56415">MSNESKPAYITLLLAMLHAAAGLSILVISSWFIAISAIAPVGFNYVIPAVVIRGLALLRIASGYASMWVGHKDLLARIATVRMDVFSQLQNCQLEDKASSTEALAQHTEVLASKWIAWVSPLSSVLFIFTVMCIAALWTNLPGAVYLVALYSAWIILLTFQWLSALATARENTYATKEFRRASSHFLAASPIWHLNRKKAAEHAPSAMPVWRQQLNQKKKTLHTMWMFQGVAFALALLLMAGLLPFSEIAVFAPIALIVPMVLLAAPDWASASFNAVANAAQHQQSNNALNCLSTSPIQQLAEKPVCTSLQLNHFAAKNRTTVPVTVSLPSTGVVTISGVSGCGKSSLLQAIAGLLPAEGERSVDDHAISEGMVKRWLYVEQDPIILSGSVKMNLDPAGSDIAQDTMCELLEELSLDSILPLTNWVGKSGRQLSGGERKRLALGRAVLANPLVLMVDEPFEGLDIKTQERVCKLLEKEAQSKLVIVASHVLPTSLSIDKHIMLEEASIKSVNQHKRQFA</sequence>
<reference evidence="5 6" key="1">
    <citation type="submission" date="2020-01" db="EMBL/GenBank/DDBJ databases">
        <title>Genomes of bacteria type strains.</title>
        <authorList>
            <person name="Chen J."/>
            <person name="Zhu S."/>
            <person name="Yang J."/>
        </authorList>
    </citation>
    <scope>NUCLEOTIDE SEQUENCE [LARGE SCALE GENOMIC DNA]</scope>
    <source>
        <strain evidence="5 6">LMG 22958</strain>
    </source>
</reference>
<dbReference type="GO" id="GO:0016020">
    <property type="term" value="C:membrane"/>
    <property type="evidence" value="ECO:0007669"/>
    <property type="project" value="TreeGrafter"/>
</dbReference>
<proteinExistence type="predicted"/>
<keyword evidence="2 5" id="KW-0067">ATP-binding</keyword>
<feature type="transmembrane region" description="Helical" evidence="3">
    <location>
        <begin position="249"/>
        <end position="266"/>
    </location>
</feature>
<evidence type="ECO:0000256" key="3">
    <source>
        <dbReference type="SAM" id="Phobius"/>
    </source>
</evidence>
<dbReference type="PANTHER" id="PTHR24221">
    <property type="entry name" value="ATP-BINDING CASSETTE SUB-FAMILY B"/>
    <property type="match status" value="1"/>
</dbReference>
<dbReference type="InterPro" id="IPR017871">
    <property type="entry name" value="ABC_transporter-like_CS"/>
</dbReference>
<dbReference type="EMBL" id="JAAAWP010000003">
    <property type="protein sequence ID" value="NDW21155.1"/>
    <property type="molecule type" value="Genomic_DNA"/>
</dbReference>
<evidence type="ECO:0000259" key="4">
    <source>
        <dbReference type="PROSITE" id="PS50893"/>
    </source>
</evidence>
<dbReference type="Proteomes" id="UP000478837">
    <property type="component" value="Unassembled WGS sequence"/>
</dbReference>
<feature type="transmembrane region" description="Helical" evidence="3">
    <location>
        <begin position="144"/>
        <end position="163"/>
    </location>
</feature>
<keyword evidence="3" id="KW-0812">Transmembrane</keyword>
<keyword evidence="3" id="KW-1133">Transmembrane helix</keyword>
<dbReference type="GO" id="GO:0005524">
    <property type="term" value="F:ATP binding"/>
    <property type="evidence" value="ECO:0007669"/>
    <property type="project" value="UniProtKB-KW"/>
</dbReference>
<dbReference type="PROSITE" id="PS50893">
    <property type="entry name" value="ABC_TRANSPORTER_2"/>
    <property type="match status" value="1"/>
</dbReference>